<proteinExistence type="predicted"/>
<organism evidence="1 2">
    <name type="scientific">Confluentibacter flavum</name>
    <dbReference type="NCBI Taxonomy" id="1909700"/>
    <lineage>
        <taxon>Bacteria</taxon>
        <taxon>Pseudomonadati</taxon>
        <taxon>Bacteroidota</taxon>
        <taxon>Flavobacteriia</taxon>
        <taxon>Flavobacteriales</taxon>
        <taxon>Flavobacteriaceae</taxon>
        <taxon>Confluentibacter</taxon>
    </lineage>
</organism>
<gene>
    <name evidence="1" type="ORF">CSW08_13550</name>
</gene>
<dbReference type="EMBL" id="PJEO01000050">
    <property type="protein sequence ID" value="PKQ44431.1"/>
    <property type="molecule type" value="Genomic_DNA"/>
</dbReference>
<protein>
    <recommendedName>
        <fullName evidence="3">Glycosyl hydrolase family 32 N-terminal domain-containing protein</fullName>
    </recommendedName>
</protein>
<dbReference type="AlphaFoldDB" id="A0A2N3HHK1"/>
<dbReference type="RefSeq" id="WP_157831489.1">
    <property type="nucleotide sequence ID" value="NZ_PJEO01000050.1"/>
</dbReference>
<name>A0A2N3HHK1_9FLAO</name>
<evidence type="ECO:0008006" key="3">
    <source>
        <dbReference type="Google" id="ProtNLM"/>
    </source>
</evidence>
<reference evidence="1 2" key="1">
    <citation type="submission" date="2017-12" db="EMBL/GenBank/DDBJ databases">
        <title>Confluentibacter flavum sp. nov., isolated from the saline lake.</title>
        <authorList>
            <person name="Yu L."/>
        </authorList>
    </citation>
    <scope>NUCLEOTIDE SEQUENCE [LARGE SCALE GENOMIC DNA]</scope>
    <source>
        <strain evidence="1 2">3B</strain>
    </source>
</reference>
<evidence type="ECO:0000313" key="1">
    <source>
        <dbReference type="EMBL" id="PKQ44431.1"/>
    </source>
</evidence>
<evidence type="ECO:0000313" key="2">
    <source>
        <dbReference type="Proteomes" id="UP000233435"/>
    </source>
</evidence>
<keyword evidence="2" id="KW-1185">Reference proteome</keyword>
<dbReference type="Gene3D" id="2.115.10.20">
    <property type="entry name" value="Glycosyl hydrolase domain, family 43"/>
    <property type="match status" value="2"/>
</dbReference>
<dbReference type="Proteomes" id="UP000233435">
    <property type="component" value="Unassembled WGS sequence"/>
</dbReference>
<comment type="caution">
    <text evidence="1">The sequence shown here is derived from an EMBL/GenBank/DDBJ whole genome shotgun (WGS) entry which is preliminary data.</text>
</comment>
<accession>A0A2N3HHK1</accession>
<dbReference type="SUPFAM" id="SSF75005">
    <property type="entry name" value="Arabinanase/levansucrase/invertase"/>
    <property type="match status" value="1"/>
</dbReference>
<dbReference type="InterPro" id="IPR023296">
    <property type="entry name" value="Glyco_hydro_beta-prop_sf"/>
</dbReference>
<sequence length="343" mass="39127">MELVHRKMKLKGVENNCLLLIFFLISIGLGAQSDKVPIPVLDGEWWQIASTPDLGEYNTKEQQPVDFGIWKAKDGTWQLWSCIRNSNFAPGTPLSSEYSTTRFLYGWEGKSLFEKDWKPQGIKWTAEPSLGETPGGMQAPYVFKEDNFYYLFYGDWQRISLAKSLDGKNFERVLGGNGQPDLFAEYGYGGNTFYTQARDPMVVKKGNTYYCYYTSHADEPINDGAAFARTSVNMRDWSESVMISHTPAHKGSDPRFSDECPQVVYLKEYNLYYLFVTQQYGKDSQTTVYASQNPLYFGVDDDSRKVCTLPIAAPEIIIEDGQYYLAALNPELNGVRIIKLKWE</sequence>
<dbReference type="OrthoDB" id="9759709at2"/>